<dbReference type="InterPro" id="IPR025926">
    <property type="entry name" value="PDZ-like_dom"/>
</dbReference>
<protein>
    <recommendedName>
        <fullName evidence="2">PH domain-containing protein</fullName>
    </recommendedName>
</protein>
<dbReference type="Pfam" id="PF00169">
    <property type="entry name" value="PH"/>
    <property type="match status" value="1"/>
</dbReference>
<dbReference type="CDD" id="cd00821">
    <property type="entry name" value="PH"/>
    <property type="match status" value="1"/>
</dbReference>
<dbReference type="RefSeq" id="XP_008910551.1">
    <property type="nucleotide sequence ID" value="XM_008912303.1"/>
</dbReference>
<dbReference type="AlphaFoldDB" id="W2PW62"/>
<organism evidence="3 4">
    <name type="scientific">Phytophthora nicotianae (strain INRA-310)</name>
    <name type="common">Phytophthora parasitica</name>
    <dbReference type="NCBI Taxonomy" id="761204"/>
    <lineage>
        <taxon>Eukaryota</taxon>
        <taxon>Sar</taxon>
        <taxon>Stramenopiles</taxon>
        <taxon>Oomycota</taxon>
        <taxon>Peronosporomycetes</taxon>
        <taxon>Peronosporales</taxon>
        <taxon>Peronosporaceae</taxon>
        <taxon>Phytophthora</taxon>
    </lineage>
</organism>
<dbReference type="Proteomes" id="UP000018817">
    <property type="component" value="Unassembled WGS sequence"/>
</dbReference>
<gene>
    <name evidence="3" type="ORF">PPTG_23658</name>
</gene>
<feature type="domain" description="PH" evidence="2">
    <location>
        <begin position="100"/>
        <end position="184"/>
    </location>
</feature>
<dbReference type="GeneID" id="20192257"/>
<evidence type="ECO:0000313" key="4">
    <source>
        <dbReference type="Proteomes" id="UP000018817"/>
    </source>
</evidence>
<dbReference type="SUPFAM" id="SSF50729">
    <property type="entry name" value="PH domain-like"/>
    <property type="match status" value="1"/>
</dbReference>
<dbReference type="InterPro" id="IPR009003">
    <property type="entry name" value="Peptidase_S1_PA"/>
</dbReference>
<dbReference type="Pfam" id="PF12812">
    <property type="entry name" value="PDZ_1"/>
    <property type="match status" value="1"/>
</dbReference>
<feature type="region of interest" description="Disordered" evidence="1">
    <location>
        <begin position="232"/>
        <end position="268"/>
    </location>
</feature>
<sequence length="541" mass="59754">MEKYELVGVEKWHPVFTSLGRSGSGLKGTGFRAETSSGVYLEFIAKTAEDASKGKSAITAATTKEQTLCHAMPRRHLLKLKDPQKSNKKKTVKMEPLKLWKTRYCVVMGSHWLVYANQSQGVSSGEAPTPVAVYELLGIAITDGDDGTMNEFSIHVVPGRQVKCRARSSLERKRWVNAVGDKLSVQANPTEDLERFAKQHEEKLAAREAVKSKLHEVKTDPRRLSALIGEAIQSAQGDSDSDSETRGDSLNEDSSLRQRSGPDYIDGSRAPRYEKIQLQKFHKYGATFFFTIEEYLDAHVGETVEAQFQHGDEQYTATISIQDLHSITPDRYLEIGGGIVHALSYQQARNPWRDSPPPTLDDFARVLASLPNGFRTFPMQMCTRNDEDGLWYSKPYTLETSNGENSLVATANGNPTFAPAPLSFPGGNALGKKTLLSLVMVSFDIPYMIDGISSSSYHGMGVVVDAEQGFVLVDQNTVPVALGDVLITIAASVEVHAKVVFVHPVHNCSIVQYDPKTLGAEEAWQRDPVLVAKKVYLMRMI</sequence>
<evidence type="ECO:0000313" key="3">
    <source>
        <dbReference type="EMBL" id="ETN04250.1"/>
    </source>
</evidence>
<reference evidence="3 4" key="2">
    <citation type="submission" date="2013-11" db="EMBL/GenBank/DDBJ databases">
        <title>The Genome Sequence of Phytophthora parasitica INRA-310.</title>
        <authorList>
            <consortium name="The Broad Institute Genomics Platform"/>
            <person name="Russ C."/>
            <person name="Tyler B."/>
            <person name="Panabieres F."/>
            <person name="Shan W."/>
            <person name="Tripathy S."/>
            <person name="Grunwald N."/>
            <person name="Machado M."/>
            <person name="Johnson C.S."/>
            <person name="Arredondo F."/>
            <person name="Hong C."/>
            <person name="Coffey M."/>
            <person name="Young S.K."/>
            <person name="Zeng Q."/>
            <person name="Gargeya S."/>
            <person name="Fitzgerald M."/>
            <person name="Abouelleil A."/>
            <person name="Alvarado L."/>
            <person name="Chapman S.B."/>
            <person name="Gainer-Dewar J."/>
            <person name="Goldberg J."/>
            <person name="Griggs A."/>
            <person name="Gujja S."/>
            <person name="Hansen M."/>
            <person name="Howarth C."/>
            <person name="Imamovic A."/>
            <person name="Ireland A."/>
            <person name="Larimer J."/>
            <person name="McCowan C."/>
            <person name="Murphy C."/>
            <person name="Pearson M."/>
            <person name="Poon T.W."/>
            <person name="Priest M."/>
            <person name="Roberts A."/>
            <person name="Saif S."/>
            <person name="Shea T."/>
            <person name="Sykes S."/>
            <person name="Wortman J."/>
            <person name="Nusbaum C."/>
            <person name="Birren B."/>
        </authorList>
    </citation>
    <scope>NUCLEOTIDE SEQUENCE [LARGE SCALE GENOMIC DNA]</scope>
    <source>
        <strain evidence="3 4">INRA-310</strain>
    </source>
</reference>
<dbReference type="PROSITE" id="PS50003">
    <property type="entry name" value="PH_DOMAIN"/>
    <property type="match status" value="1"/>
</dbReference>
<dbReference type="STRING" id="761204.W2PW62"/>
<dbReference type="SUPFAM" id="SSF50494">
    <property type="entry name" value="Trypsin-like serine proteases"/>
    <property type="match status" value="1"/>
</dbReference>
<dbReference type="VEuPathDB" id="FungiDB:PPTG_23658"/>
<name>W2PW62_PHYN3</name>
<dbReference type="InterPro" id="IPR001849">
    <property type="entry name" value="PH_domain"/>
</dbReference>
<dbReference type="EMBL" id="KI669605">
    <property type="protein sequence ID" value="ETN04250.1"/>
    <property type="molecule type" value="Genomic_DNA"/>
</dbReference>
<dbReference type="PANTHER" id="PTHR46366">
    <property type="entry name" value="PRO-APOPTOTIC SERINE PROTEASE NMA111"/>
    <property type="match status" value="1"/>
</dbReference>
<accession>W2PW62</accession>
<evidence type="ECO:0000259" key="2">
    <source>
        <dbReference type="PROSITE" id="PS50003"/>
    </source>
</evidence>
<evidence type="ECO:0000256" key="1">
    <source>
        <dbReference type="SAM" id="MobiDB-lite"/>
    </source>
</evidence>
<dbReference type="InterPro" id="IPR011993">
    <property type="entry name" value="PH-like_dom_sf"/>
</dbReference>
<reference evidence="4" key="1">
    <citation type="submission" date="2011-12" db="EMBL/GenBank/DDBJ databases">
        <authorList>
            <consortium name="The Broad Institute Genome Sequencing Platform"/>
            <person name="Russ C."/>
            <person name="Tyler B."/>
            <person name="Panabieres F."/>
            <person name="Shan W."/>
            <person name="Tripathy S."/>
            <person name="Grunwald N."/>
            <person name="Machado M."/>
            <person name="Young S.K."/>
            <person name="Zeng Q."/>
            <person name="Gargeya S."/>
            <person name="Fitzgerald M."/>
            <person name="Haas B."/>
            <person name="Abouelleil A."/>
            <person name="Alvarado L."/>
            <person name="Arachchi H.M."/>
            <person name="Berlin A."/>
            <person name="Chapman S.B."/>
            <person name="Gearin G."/>
            <person name="Goldberg J."/>
            <person name="Griggs A."/>
            <person name="Gujja S."/>
            <person name="Hansen M."/>
            <person name="Heiman D."/>
            <person name="Howarth C."/>
            <person name="Larimer J."/>
            <person name="Lui A."/>
            <person name="MacDonald P.J.P."/>
            <person name="McCowen C."/>
            <person name="Montmayeur A."/>
            <person name="Murphy C."/>
            <person name="Neiman D."/>
            <person name="Pearson M."/>
            <person name="Priest M."/>
            <person name="Roberts A."/>
            <person name="Saif S."/>
            <person name="Shea T."/>
            <person name="Sisk P."/>
            <person name="Stolte C."/>
            <person name="Sykes S."/>
            <person name="Wortman J."/>
            <person name="Nusbaum C."/>
            <person name="Birren B."/>
        </authorList>
    </citation>
    <scope>NUCLEOTIDE SEQUENCE [LARGE SCALE GENOMIC DNA]</scope>
    <source>
        <strain evidence="4">INRA-310</strain>
    </source>
</reference>
<proteinExistence type="predicted"/>
<dbReference type="PANTHER" id="PTHR46366:SF1">
    <property type="entry name" value="PDZ DOMAIN-CONTAINING PROTEIN C1685.05"/>
    <property type="match status" value="1"/>
</dbReference>
<dbReference type="Gene3D" id="2.30.29.30">
    <property type="entry name" value="Pleckstrin-homology domain (PH domain)/Phosphotyrosine-binding domain (PTB)"/>
    <property type="match status" value="1"/>
</dbReference>